<proteinExistence type="inferred from homology"/>
<feature type="compositionally biased region" description="Basic residues" evidence="3">
    <location>
        <begin position="1"/>
        <end position="10"/>
    </location>
</feature>
<gene>
    <name evidence="5" type="ORF">A4X06_0g2118</name>
</gene>
<dbReference type="InterPro" id="IPR036956">
    <property type="entry name" value="Impact_N_sf"/>
</dbReference>
<evidence type="ECO:0000256" key="3">
    <source>
        <dbReference type="SAM" id="MobiDB-lite"/>
    </source>
</evidence>
<dbReference type="GO" id="GO:0140469">
    <property type="term" value="P:GCN2-mediated signaling"/>
    <property type="evidence" value="ECO:0007669"/>
    <property type="project" value="TreeGrafter"/>
</dbReference>
<evidence type="ECO:0000259" key="4">
    <source>
        <dbReference type="Pfam" id="PF01205"/>
    </source>
</evidence>
<dbReference type="InterPro" id="IPR001498">
    <property type="entry name" value="Impact_N"/>
</dbReference>
<evidence type="ECO:0000256" key="1">
    <source>
        <dbReference type="ARBA" id="ARBA00007665"/>
    </source>
</evidence>
<dbReference type="GO" id="GO:0005737">
    <property type="term" value="C:cytoplasm"/>
    <property type="evidence" value="ECO:0007669"/>
    <property type="project" value="TreeGrafter"/>
</dbReference>
<dbReference type="AlphaFoldDB" id="A0A8X7MWF2"/>
<dbReference type="Gene3D" id="3.30.230.30">
    <property type="entry name" value="Impact, N-terminal domain"/>
    <property type="match status" value="1"/>
</dbReference>
<feature type="compositionally biased region" description="Acidic residues" evidence="3">
    <location>
        <begin position="31"/>
        <end position="40"/>
    </location>
</feature>
<feature type="region of interest" description="Disordered" evidence="3">
    <location>
        <begin position="278"/>
        <end position="342"/>
    </location>
</feature>
<feature type="coiled-coil region" evidence="2">
    <location>
        <begin position="532"/>
        <end position="559"/>
    </location>
</feature>
<accession>A0A8X7MWF2</accession>
<evidence type="ECO:0000313" key="5">
    <source>
        <dbReference type="EMBL" id="KAE8252545.1"/>
    </source>
</evidence>
<dbReference type="Pfam" id="PF01205">
    <property type="entry name" value="Impact_N"/>
    <property type="match status" value="1"/>
</dbReference>
<feature type="compositionally biased region" description="Low complexity" evidence="3">
    <location>
        <begin position="327"/>
        <end position="342"/>
    </location>
</feature>
<feature type="compositionally biased region" description="Acidic residues" evidence="3">
    <location>
        <begin position="69"/>
        <end position="90"/>
    </location>
</feature>
<dbReference type="PANTHER" id="PTHR16301:SF25">
    <property type="entry name" value="PROTEIN IMPACT"/>
    <property type="match status" value="1"/>
</dbReference>
<feature type="compositionally biased region" description="Low complexity" evidence="3">
    <location>
        <begin position="286"/>
        <end position="297"/>
    </location>
</feature>
<keyword evidence="6" id="KW-1185">Reference proteome</keyword>
<keyword evidence="2" id="KW-0175">Coiled coil</keyword>
<evidence type="ECO:0000256" key="2">
    <source>
        <dbReference type="SAM" id="Coils"/>
    </source>
</evidence>
<reference evidence="5" key="1">
    <citation type="submission" date="2016-04" db="EMBL/GenBank/DDBJ databases">
        <authorList>
            <person name="Nguyen H.D."/>
            <person name="Samba Siva P."/>
            <person name="Cullis J."/>
            <person name="Levesque C.A."/>
            <person name="Hambleton S."/>
        </authorList>
    </citation>
    <scope>NUCLEOTIDE SEQUENCE</scope>
    <source>
        <strain evidence="5">DAOMC 236426</strain>
    </source>
</reference>
<dbReference type="SUPFAM" id="SSF54211">
    <property type="entry name" value="Ribosomal protein S5 domain 2-like"/>
    <property type="match status" value="1"/>
</dbReference>
<dbReference type="PANTHER" id="PTHR16301">
    <property type="entry name" value="IMPACT-RELATED"/>
    <property type="match status" value="1"/>
</dbReference>
<dbReference type="InterPro" id="IPR023582">
    <property type="entry name" value="Impact"/>
</dbReference>
<feature type="compositionally biased region" description="Polar residues" evidence="3">
    <location>
        <begin position="204"/>
        <end position="215"/>
    </location>
</feature>
<feature type="compositionally biased region" description="Low complexity" evidence="3">
    <location>
        <begin position="94"/>
        <end position="108"/>
    </location>
</feature>
<dbReference type="Proteomes" id="UP000077684">
    <property type="component" value="Unassembled WGS sequence"/>
</dbReference>
<dbReference type="InterPro" id="IPR020568">
    <property type="entry name" value="Ribosomal_Su5_D2-typ_SF"/>
</dbReference>
<reference evidence="5" key="2">
    <citation type="journal article" date="2019" name="IMA Fungus">
        <title>Genome sequencing and comparison of five Tilletia species to identify candidate genes for the detection of regulated species infecting wheat.</title>
        <authorList>
            <person name="Nguyen H.D.T."/>
            <person name="Sultana T."/>
            <person name="Kesanakurti P."/>
            <person name="Hambleton S."/>
        </authorList>
    </citation>
    <scope>NUCLEOTIDE SEQUENCE</scope>
    <source>
        <strain evidence="5">DAOMC 236426</strain>
    </source>
</reference>
<organism evidence="5 6">
    <name type="scientific">Tilletia controversa</name>
    <name type="common">dwarf bunt fungus</name>
    <dbReference type="NCBI Taxonomy" id="13291"/>
    <lineage>
        <taxon>Eukaryota</taxon>
        <taxon>Fungi</taxon>
        <taxon>Dikarya</taxon>
        <taxon>Basidiomycota</taxon>
        <taxon>Ustilaginomycotina</taxon>
        <taxon>Exobasidiomycetes</taxon>
        <taxon>Tilletiales</taxon>
        <taxon>Tilletiaceae</taxon>
        <taxon>Tilletia</taxon>
    </lineage>
</organism>
<feature type="region of interest" description="Disordered" evidence="3">
    <location>
        <begin position="1"/>
        <end position="216"/>
    </location>
</feature>
<sequence length="626" mass="66797">MSASKLRARAPRLVDDGEGIKAGARAGNASVDEEDQEDEELPSRPWASIQSRKGKGATTPSDPQRTQDGDEDEEEEEEVFFSEDIDDSADEWTPQQSKKPSSSSSLPSNKRARYEDEDDDLSATHEDHFSEDEEDRPAAPKKRSKNAESTGRGGEKAASSSRRPTSQLKGSNDTINRHSTTPAGPSSHSSSSKPTIQPSKPNAIPSTATSTSTKPNLGRAAGLAALAQGSNMSAKEIIDRLHRARAMAENDFRRARGEDVVDLDGGGEAEMVQILGSAGDGKGRAVDASASNVASSSRPRTQVPASSNSEERTSGRSTAKVPPSQPVPTSSSSSSSAQASNPPARISVASWLGVVPHDSDLPWPTITPPESMIQDRDSLFIAFVFPFPPPPPLSSSSPAAPVPASTFPTLISSLLSHLVRTVQPASVPIPFLPDHLRSAPVGRRGASHDMYAVRAKVLKFGRDGSRGGVDWTSWEGADDDGEKWGAQKIAKVIQEENAENVLVFVSRWYGGVLLGPDRFTHITDVARATLRLHMENQRVAQLRQSLEELDARATSLRASLSKKTDGSGFSPNGKPTASVAATAYADLTEAKGQRLLVAKRKMVELLEKKVKEQGGVATGVKKPQSA</sequence>
<feature type="compositionally biased region" description="Polar residues" evidence="3">
    <location>
        <begin position="158"/>
        <end position="178"/>
    </location>
</feature>
<name>A0A8X7MWF2_9BASI</name>
<evidence type="ECO:0000313" key="6">
    <source>
        <dbReference type="Proteomes" id="UP000077684"/>
    </source>
</evidence>
<dbReference type="GO" id="GO:0006446">
    <property type="term" value="P:regulation of translational initiation"/>
    <property type="evidence" value="ECO:0007669"/>
    <property type="project" value="TreeGrafter"/>
</dbReference>
<comment type="similarity">
    <text evidence="1">Belongs to the IMPACT family.</text>
</comment>
<feature type="compositionally biased region" description="Low complexity" evidence="3">
    <location>
        <begin position="179"/>
        <end position="201"/>
    </location>
</feature>
<dbReference type="EMBL" id="LWDE02000154">
    <property type="protein sequence ID" value="KAE8252545.1"/>
    <property type="molecule type" value="Genomic_DNA"/>
</dbReference>
<protein>
    <recommendedName>
        <fullName evidence="4">Impact N-terminal domain-containing protein</fullName>
    </recommendedName>
</protein>
<comment type="caution">
    <text evidence="5">The sequence shown here is derived from an EMBL/GenBank/DDBJ whole genome shotgun (WGS) entry which is preliminary data.</text>
</comment>
<feature type="domain" description="Impact N-terminal" evidence="4">
    <location>
        <begin position="444"/>
        <end position="529"/>
    </location>
</feature>
<feature type="compositionally biased region" description="Polar residues" evidence="3">
    <location>
        <begin position="298"/>
        <end position="308"/>
    </location>
</feature>